<feature type="transmembrane region" description="Helical" evidence="1">
    <location>
        <begin position="44"/>
        <end position="66"/>
    </location>
</feature>
<feature type="transmembrane region" description="Helical" evidence="1">
    <location>
        <begin position="78"/>
        <end position="98"/>
    </location>
</feature>
<evidence type="ECO:0000256" key="1">
    <source>
        <dbReference type="SAM" id="Phobius"/>
    </source>
</evidence>
<evidence type="ECO:0000313" key="2">
    <source>
        <dbReference type="EMBL" id="REC93312.1"/>
    </source>
</evidence>
<keyword evidence="1" id="KW-0472">Membrane</keyword>
<gene>
    <name evidence="2" type="ORF">C8D72_3468</name>
</gene>
<keyword evidence="1" id="KW-1133">Transmembrane helix</keyword>
<keyword evidence="1" id="KW-0812">Transmembrane</keyword>
<sequence>MDDEFETRLEERWQDYQAAVDSTIANLKADPANRHAHPKAWVGYVAKMVLFSLVGSAASLIALYVAMPQVWAGSSVGLVFNIWCWASMIGLMFSPLVFSPPVRYWEQRADRLLEGTDVPPKHKAF</sequence>
<accession>A0A3D9DRJ4</accession>
<name>A0A3D9DRJ4_9GAMM</name>
<dbReference type="EMBL" id="QRDJ01000013">
    <property type="protein sequence ID" value="REC93312.1"/>
    <property type="molecule type" value="Genomic_DNA"/>
</dbReference>
<reference evidence="2 3" key="1">
    <citation type="submission" date="2018-07" db="EMBL/GenBank/DDBJ databases">
        <title>Genomic Encyclopedia of Type Strains, Phase IV (KMG-IV): sequencing the most valuable type-strain genomes for metagenomic binning, comparative biology and taxonomic classification.</title>
        <authorList>
            <person name="Goeker M."/>
        </authorList>
    </citation>
    <scope>NUCLEOTIDE SEQUENCE [LARGE SCALE GENOMIC DNA]</scope>
    <source>
        <strain evidence="2 3">DSM 14324</strain>
    </source>
</reference>
<dbReference type="RefSeq" id="WP_115855675.1">
    <property type="nucleotide sequence ID" value="NZ_QRDJ01000013.1"/>
</dbReference>
<dbReference type="OrthoDB" id="9857883at2"/>
<protein>
    <submittedName>
        <fullName evidence="2">Uncharacterized protein</fullName>
    </submittedName>
</protein>
<keyword evidence="3" id="KW-1185">Reference proteome</keyword>
<proteinExistence type="predicted"/>
<organism evidence="2 3">
    <name type="scientific">Kushneria indalinina DSM 14324</name>
    <dbReference type="NCBI Taxonomy" id="1122140"/>
    <lineage>
        <taxon>Bacteria</taxon>
        <taxon>Pseudomonadati</taxon>
        <taxon>Pseudomonadota</taxon>
        <taxon>Gammaproteobacteria</taxon>
        <taxon>Oceanospirillales</taxon>
        <taxon>Halomonadaceae</taxon>
        <taxon>Kushneria</taxon>
    </lineage>
</organism>
<dbReference type="Proteomes" id="UP000256334">
    <property type="component" value="Unassembled WGS sequence"/>
</dbReference>
<comment type="caution">
    <text evidence="2">The sequence shown here is derived from an EMBL/GenBank/DDBJ whole genome shotgun (WGS) entry which is preliminary data.</text>
</comment>
<evidence type="ECO:0000313" key="3">
    <source>
        <dbReference type="Proteomes" id="UP000256334"/>
    </source>
</evidence>
<dbReference type="AlphaFoldDB" id="A0A3D9DRJ4"/>